<evidence type="ECO:0000313" key="2">
    <source>
        <dbReference type="EMBL" id="CAD8106864.1"/>
    </source>
</evidence>
<name>A0A8S1PV08_9CILI</name>
<feature type="signal peptide" evidence="1">
    <location>
        <begin position="1"/>
        <end position="17"/>
    </location>
</feature>
<proteinExistence type="predicted"/>
<dbReference type="AlphaFoldDB" id="A0A8S1PV08"/>
<gene>
    <name evidence="2" type="ORF">PSON_ATCC_30995.1.T0870212</name>
</gene>
<keyword evidence="3" id="KW-1185">Reference proteome</keyword>
<sequence>MNKQIQIFCILFAVVNGLITYDSGSKQFIEAGNNCKDGYTTTTTISFSQSFQNTPQVFIYLTRWTDTILIHNFQVKIDCPSSQVFYVYFNWYAIDDQRVQVINVFNFDNPVTKTFSHQNPNALYGFVTPISFKAIGIVDYNLQITSITKSTVTVGLTGEAGKIEKLTQIGYQIVLGIQEVFDILEIFTTALYNSGSINLQPNKWLLTPIVAATNPPDTSIRLWQKFTTTATTVTYNFDTWGYPYSPNTHKKIWMSNNAINQQYSIVLLLTVRISSKFDLSSISSSSIQLQMPQINQSYSSNGVYTAIVDQSDTPVLINVQMKCFNGKKFKSQFIKCNGCSGNKYLFNHFCHSNINQVAYFAKFTTATPAHYEFKITISDSEITVDQVVYHQLKTSTQILSILVLNF</sequence>
<evidence type="ECO:0000256" key="1">
    <source>
        <dbReference type="SAM" id="SignalP"/>
    </source>
</evidence>
<feature type="chain" id="PRO_5035732056" description="H-type lectin domain-containing protein" evidence="1">
    <location>
        <begin position="18"/>
        <end position="406"/>
    </location>
</feature>
<organism evidence="2 3">
    <name type="scientific">Paramecium sonneborni</name>
    <dbReference type="NCBI Taxonomy" id="65129"/>
    <lineage>
        <taxon>Eukaryota</taxon>
        <taxon>Sar</taxon>
        <taxon>Alveolata</taxon>
        <taxon>Ciliophora</taxon>
        <taxon>Intramacronucleata</taxon>
        <taxon>Oligohymenophorea</taxon>
        <taxon>Peniculida</taxon>
        <taxon>Parameciidae</taxon>
        <taxon>Paramecium</taxon>
    </lineage>
</organism>
<protein>
    <recommendedName>
        <fullName evidence="4">H-type lectin domain-containing protein</fullName>
    </recommendedName>
</protein>
<evidence type="ECO:0000313" key="3">
    <source>
        <dbReference type="Proteomes" id="UP000692954"/>
    </source>
</evidence>
<dbReference type="EMBL" id="CAJJDN010000087">
    <property type="protein sequence ID" value="CAD8106864.1"/>
    <property type="molecule type" value="Genomic_DNA"/>
</dbReference>
<keyword evidence="1" id="KW-0732">Signal</keyword>
<evidence type="ECO:0008006" key="4">
    <source>
        <dbReference type="Google" id="ProtNLM"/>
    </source>
</evidence>
<comment type="caution">
    <text evidence="2">The sequence shown here is derived from an EMBL/GenBank/DDBJ whole genome shotgun (WGS) entry which is preliminary data.</text>
</comment>
<dbReference type="Proteomes" id="UP000692954">
    <property type="component" value="Unassembled WGS sequence"/>
</dbReference>
<accession>A0A8S1PV08</accession>
<reference evidence="2" key="1">
    <citation type="submission" date="2021-01" db="EMBL/GenBank/DDBJ databases">
        <authorList>
            <consortium name="Genoscope - CEA"/>
            <person name="William W."/>
        </authorList>
    </citation>
    <scope>NUCLEOTIDE SEQUENCE</scope>
</reference>